<proteinExistence type="predicted"/>
<comment type="caution">
    <text evidence="1">The sequence shown here is derived from an EMBL/GenBank/DDBJ whole genome shotgun (WGS) entry which is preliminary data.</text>
</comment>
<keyword evidence="2" id="KW-1185">Reference proteome</keyword>
<evidence type="ECO:0000313" key="1">
    <source>
        <dbReference type="EMBL" id="RAR75681.1"/>
    </source>
</evidence>
<dbReference type="RefSeq" id="WP_112112041.1">
    <property type="nucleotide sequence ID" value="NZ_QLSZ01000001.1"/>
</dbReference>
<gene>
    <name evidence="1" type="ORF">CLV55_101381</name>
</gene>
<evidence type="ECO:0000313" key="2">
    <source>
        <dbReference type="Proteomes" id="UP000248840"/>
    </source>
</evidence>
<accession>A0A328YNQ7</accession>
<reference evidence="1 2" key="1">
    <citation type="submission" date="2018-06" db="EMBL/GenBank/DDBJ databases">
        <title>Genomic Encyclopedia of Archaeal and Bacterial Type Strains, Phase II (KMG-II): from individual species to whole genera.</title>
        <authorList>
            <person name="Goeker M."/>
        </authorList>
    </citation>
    <scope>NUCLEOTIDE SEQUENCE [LARGE SCALE GENOMIC DNA]</scope>
    <source>
        <strain evidence="1 2">DSM 25663</strain>
    </source>
</reference>
<sequence>MKTFFLTLASFLVTLHLLGQDRTTPKYMFMNGFDFQLENIDKLKYVGHFNIYIPVSESKKWGFNVGLLKLNNLNNDSIARYQQDNVLSNPLDHLVVGSSYNKQYNKYTTKTSVSTYSAYFQVLRKIIFTSDVSLSVHGHAELLISKISSATTIDTIATRTVLIENEAQIPSSTTIIPYLVKYKGSNYSSAAGNFGLGLTLDYNYNKKFSLFAQGTAGWSLEHPSNASMGNIGYDGYQKNWFYLFRTYFQYNTSSSANTQLLIGTDFRGILGQVPLNSIYLGVNLDIENITNLITK</sequence>
<dbReference type="Proteomes" id="UP000248840">
    <property type="component" value="Unassembled WGS sequence"/>
</dbReference>
<dbReference type="OrthoDB" id="349456at117743"/>
<dbReference type="EMBL" id="QLSZ01000001">
    <property type="protein sequence ID" value="RAR75681.1"/>
    <property type="molecule type" value="Genomic_DNA"/>
</dbReference>
<name>A0A328YNQ7_9FLAO</name>
<organism evidence="1 2">
    <name type="scientific">Flavobacterium aciduliphilum</name>
    <dbReference type="NCBI Taxonomy" id="1101402"/>
    <lineage>
        <taxon>Bacteria</taxon>
        <taxon>Pseudomonadati</taxon>
        <taxon>Bacteroidota</taxon>
        <taxon>Flavobacteriia</taxon>
        <taxon>Flavobacteriales</taxon>
        <taxon>Flavobacteriaceae</taxon>
        <taxon>Flavobacterium</taxon>
    </lineage>
</organism>
<dbReference type="AlphaFoldDB" id="A0A328YNQ7"/>
<protein>
    <recommendedName>
        <fullName evidence="3">DUF4421 domain-containing protein</fullName>
    </recommendedName>
</protein>
<evidence type="ECO:0008006" key="3">
    <source>
        <dbReference type="Google" id="ProtNLM"/>
    </source>
</evidence>